<dbReference type="Proteomes" id="UP000751190">
    <property type="component" value="Unassembled WGS sequence"/>
</dbReference>
<comment type="caution">
    <text evidence="1">The sequence shown here is derived from an EMBL/GenBank/DDBJ whole genome shotgun (WGS) entry which is preliminary data.</text>
</comment>
<name>A0A8J5XTX6_DIALT</name>
<dbReference type="EMBL" id="JAGTXO010000003">
    <property type="protein sequence ID" value="KAG8468886.1"/>
    <property type="molecule type" value="Genomic_DNA"/>
</dbReference>
<proteinExistence type="predicted"/>
<protein>
    <submittedName>
        <fullName evidence="1">Uncharacterized protein</fullName>
    </submittedName>
</protein>
<dbReference type="AlphaFoldDB" id="A0A8J5XTX6"/>
<accession>A0A8J5XTX6</accession>
<gene>
    <name evidence="1" type="ORF">KFE25_007404</name>
</gene>
<organism evidence="1 2">
    <name type="scientific">Diacronema lutheri</name>
    <name type="common">Unicellular marine alga</name>
    <name type="synonym">Monochrysis lutheri</name>
    <dbReference type="NCBI Taxonomy" id="2081491"/>
    <lineage>
        <taxon>Eukaryota</taxon>
        <taxon>Haptista</taxon>
        <taxon>Haptophyta</taxon>
        <taxon>Pavlovophyceae</taxon>
        <taxon>Pavlovales</taxon>
        <taxon>Pavlovaceae</taxon>
        <taxon>Diacronema</taxon>
    </lineage>
</organism>
<keyword evidence="2" id="KW-1185">Reference proteome</keyword>
<evidence type="ECO:0000313" key="2">
    <source>
        <dbReference type="Proteomes" id="UP000751190"/>
    </source>
</evidence>
<reference evidence="1" key="1">
    <citation type="submission" date="2021-05" db="EMBL/GenBank/DDBJ databases">
        <title>The genome of the haptophyte Pavlova lutheri (Diacronema luteri, Pavlovales) - a model for lipid biosynthesis in eukaryotic algae.</title>
        <authorList>
            <person name="Hulatt C.J."/>
            <person name="Posewitz M.C."/>
        </authorList>
    </citation>
    <scope>NUCLEOTIDE SEQUENCE</scope>
    <source>
        <strain evidence="1">NIVA-4/92</strain>
    </source>
</reference>
<sequence length="107" mass="11867">MYKTLVRTGARSQIQQMCASRMCALPVLSSKSGMSTGASSPTEGPKLPWWFGRLVPGDVQEDIRAPFQDMLQTYAALLQKGDEVIKSRDEVIKSRDEVIKSRDEGFG</sequence>
<evidence type="ECO:0000313" key="1">
    <source>
        <dbReference type="EMBL" id="KAG8468886.1"/>
    </source>
</evidence>